<feature type="region of interest" description="Disordered" evidence="2">
    <location>
        <begin position="1"/>
        <end position="92"/>
    </location>
</feature>
<gene>
    <name evidence="3" type="ORF">Tsubulata_000081</name>
</gene>
<feature type="compositionally biased region" description="Polar residues" evidence="2">
    <location>
        <begin position="74"/>
        <end position="87"/>
    </location>
</feature>
<dbReference type="AlphaFoldDB" id="A0A9Q0FJC2"/>
<feature type="region of interest" description="Disordered" evidence="2">
    <location>
        <begin position="357"/>
        <end position="484"/>
    </location>
</feature>
<name>A0A9Q0FJC2_9ROSI</name>
<dbReference type="PANTHER" id="PTHR31016:SF20">
    <property type="entry name" value="HEAT-INDUCIBLE TRANSCRIPTION REPRESSOR-RELATED"/>
    <property type="match status" value="1"/>
</dbReference>
<keyword evidence="1" id="KW-0175">Coiled coil</keyword>
<feature type="compositionally biased region" description="Basic and acidic residues" evidence="2">
    <location>
        <begin position="417"/>
        <end position="444"/>
    </location>
</feature>
<reference evidence="3" key="2">
    <citation type="journal article" date="2023" name="Plants (Basel)">
        <title>Annotation of the Turnera subulata (Passifloraceae) Draft Genome Reveals the S-Locus Evolved after the Divergence of Turneroideae from Passifloroideae in a Stepwise Manner.</title>
        <authorList>
            <person name="Henning P.M."/>
            <person name="Roalson E.H."/>
            <person name="Mir W."/>
            <person name="McCubbin A.G."/>
            <person name="Shore J.S."/>
        </authorList>
    </citation>
    <scope>NUCLEOTIDE SEQUENCE</scope>
    <source>
        <strain evidence="3">F60SS</strain>
    </source>
</reference>
<evidence type="ECO:0000313" key="3">
    <source>
        <dbReference type="EMBL" id="KAJ4832525.1"/>
    </source>
</evidence>
<organism evidence="3 4">
    <name type="scientific">Turnera subulata</name>
    <dbReference type="NCBI Taxonomy" id="218843"/>
    <lineage>
        <taxon>Eukaryota</taxon>
        <taxon>Viridiplantae</taxon>
        <taxon>Streptophyta</taxon>
        <taxon>Embryophyta</taxon>
        <taxon>Tracheophyta</taxon>
        <taxon>Spermatophyta</taxon>
        <taxon>Magnoliopsida</taxon>
        <taxon>eudicotyledons</taxon>
        <taxon>Gunneridae</taxon>
        <taxon>Pentapetalae</taxon>
        <taxon>rosids</taxon>
        <taxon>fabids</taxon>
        <taxon>Malpighiales</taxon>
        <taxon>Passifloraceae</taxon>
        <taxon>Turnera</taxon>
    </lineage>
</organism>
<accession>A0A9Q0FJC2</accession>
<keyword evidence="4" id="KW-1185">Reference proteome</keyword>
<protein>
    <submittedName>
        <fullName evidence="3">Uncharacterized protein</fullName>
    </submittedName>
</protein>
<feature type="region of interest" description="Disordered" evidence="2">
    <location>
        <begin position="132"/>
        <end position="157"/>
    </location>
</feature>
<feature type="compositionally biased region" description="Low complexity" evidence="2">
    <location>
        <begin position="362"/>
        <end position="379"/>
    </location>
</feature>
<feature type="compositionally biased region" description="Polar residues" evidence="2">
    <location>
        <begin position="449"/>
        <end position="458"/>
    </location>
</feature>
<dbReference type="OrthoDB" id="1924603at2759"/>
<dbReference type="PANTHER" id="PTHR31016">
    <property type="entry name" value="OS04G0228100 PROTEIN"/>
    <property type="match status" value="1"/>
</dbReference>
<feature type="compositionally biased region" description="Low complexity" evidence="2">
    <location>
        <begin position="30"/>
        <end position="63"/>
    </location>
</feature>
<comment type="caution">
    <text evidence="3">The sequence shown here is derived from an EMBL/GenBank/DDBJ whole genome shotgun (WGS) entry which is preliminary data.</text>
</comment>
<sequence length="484" mass="53753">MAYRRRQGITKASTFKEEIYHRPDKDDDVSSTSTTTTTTRSKLTASHSFSPSTTSSATLAAQSIRASGQRRDSPLSSVSTTADSAPQRSKVFGAYEETGGRDARGFWNVLARKAKSIIEDDNVSQVGVAPLRSSPRFQMPDNDQQQVRPDGLRRIDSPTFRKGLDKITTSLNQIGDSFERAYEEGRTIMENRTADIRHQIRRKGTNAEEQNQEHGGSTSWQQPAQPKNQMNHENQLKASRDVAMATAAKAKLLLRELKTIKADLAFAKQRCSQLEDENKLLRESREKGGNAADDDLIRLQLETLLAEKARLARENSVYARENRFLREIVEYHQLTMQDVLYLDEGIDDFAEVHSYSRMLDGSPTSPTSPSSPSENNASTNPPPSTREVRQVPSPLEQIQEEAPLNDVQSCPTISVPEDDKAKNVPPNKKEEKATSIPEKKEAETKAAPSHQQENANGSSEKKEAETKAAPSRQQEKANGSSTNA</sequence>
<evidence type="ECO:0000256" key="1">
    <source>
        <dbReference type="SAM" id="Coils"/>
    </source>
</evidence>
<reference evidence="3" key="1">
    <citation type="submission" date="2022-02" db="EMBL/GenBank/DDBJ databases">
        <authorList>
            <person name="Henning P.M."/>
            <person name="McCubbin A.G."/>
            <person name="Shore J.S."/>
        </authorList>
    </citation>
    <scope>NUCLEOTIDE SEQUENCE</scope>
    <source>
        <strain evidence="3">F60SS</strain>
        <tissue evidence="3">Leaves</tissue>
    </source>
</reference>
<proteinExistence type="predicted"/>
<evidence type="ECO:0000313" key="4">
    <source>
        <dbReference type="Proteomes" id="UP001141552"/>
    </source>
</evidence>
<dbReference type="EMBL" id="JAKUCV010005122">
    <property type="protein sequence ID" value="KAJ4832525.1"/>
    <property type="molecule type" value="Genomic_DNA"/>
</dbReference>
<feature type="compositionally biased region" description="Polar residues" evidence="2">
    <location>
        <begin position="207"/>
        <end position="230"/>
    </location>
</feature>
<dbReference type="Proteomes" id="UP001141552">
    <property type="component" value="Unassembled WGS sequence"/>
</dbReference>
<evidence type="ECO:0000256" key="2">
    <source>
        <dbReference type="SAM" id="MobiDB-lite"/>
    </source>
</evidence>
<feature type="region of interest" description="Disordered" evidence="2">
    <location>
        <begin position="203"/>
        <end position="230"/>
    </location>
</feature>
<feature type="compositionally biased region" description="Basic and acidic residues" evidence="2">
    <location>
        <begin position="14"/>
        <end position="25"/>
    </location>
</feature>
<feature type="coiled-coil region" evidence="1">
    <location>
        <begin position="250"/>
        <end position="321"/>
    </location>
</feature>